<comment type="caution">
    <text evidence="2">The sequence shown here is derived from an EMBL/GenBank/DDBJ whole genome shotgun (WGS) entry which is preliminary data.</text>
</comment>
<evidence type="ECO:0000313" key="3">
    <source>
        <dbReference type="Proteomes" id="UP001151760"/>
    </source>
</evidence>
<dbReference type="InterPro" id="IPR000477">
    <property type="entry name" value="RT_dom"/>
</dbReference>
<dbReference type="Gene3D" id="3.30.70.270">
    <property type="match status" value="1"/>
</dbReference>
<accession>A0ABQ5DAX6</accession>
<feature type="domain" description="Reverse transcriptase" evidence="1">
    <location>
        <begin position="1"/>
        <end position="81"/>
    </location>
</feature>
<gene>
    <name evidence="2" type="ORF">Tco_0926785</name>
</gene>
<evidence type="ECO:0000313" key="2">
    <source>
        <dbReference type="EMBL" id="GJT36366.1"/>
    </source>
</evidence>
<sequence>MPFGLRNAGATYQRLVDKTFHGLDRRKPPGICDDLVIKSRTEDEVVRDIEETFKTLRKHQHELNQKSVLWSCGRRFLGYQVNIMALDLPRLGKKTRGTHLGSYLAASNEAAKKILPSSPYHLVITDNPSNTLLSKKPEKVTGRMAKSGAYNYGSLVIHFRQSILLKGQVFSRFIVGKDLEEEGQNDFAKEEEPLPTRWILLTDGSSCVDECGAGVILTDSEGV</sequence>
<protein>
    <recommendedName>
        <fullName evidence="1">Reverse transcriptase domain-containing protein</fullName>
    </recommendedName>
</protein>
<dbReference type="InterPro" id="IPR053134">
    <property type="entry name" value="RNA-dir_DNA_polymerase"/>
</dbReference>
<organism evidence="2 3">
    <name type="scientific">Tanacetum coccineum</name>
    <dbReference type="NCBI Taxonomy" id="301880"/>
    <lineage>
        <taxon>Eukaryota</taxon>
        <taxon>Viridiplantae</taxon>
        <taxon>Streptophyta</taxon>
        <taxon>Embryophyta</taxon>
        <taxon>Tracheophyta</taxon>
        <taxon>Spermatophyta</taxon>
        <taxon>Magnoliopsida</taxon>
        <taxon>eudicotyledons</taxon>
        <taxon>Gunneridae</taxon>
        <taxon>Pentapetalae</taxon>
        <taxon>asterids</taxon>
        <taxon>campanulids</taxon>
        <taxon>Asterales</taxon>
        <taxon>Asteraceae</taxon>
        <taxon>Asteroideae</taxon>
        <taxon>Anthemideae</taxon>
        <taxon>Anthemidinae</taxon>
        <taxon>Tanacetum</taxon>
    </lineage>
</organism>
<dbReference type="PANTHER" id="PTHR24559:SF444">
    <property type="entry name" value="REVERSE TRANSCRIPTASE DOMAIN-CONTAINING PROTEIN"/>
    <property type="match status" value="1"/>
</dbReference>
<name>A0ABQ5DAX6_9ASTR</name>
<keyword evidence="3" id="KW-1185">Reference proteome</keyword>
<dbReference type="EMBL" id="BQNB010015130">
    <property type="protein sequence ID" value="GJT36366.1"/>
    <property type="molecule type" value="Genomic_DNA"/>
</dbReference>
<dbReference type="InterPro" id="IPR043502">
    <property type="entry name" value="DNA/RNA_pol_sf"/>
</dbReference>
<evidence type="ECO:0000259" key="1">
    <source>
        <dbReference type="Pfam" id="PF00078"/>
    </source>
</evidence>
<dbReference type="Proteomes" id="UP001151760">
    <property type="component" value="Unassembled WGS sequence"/>
</dbReference>
<dbReference type="InterPro" id="IPR043128">
    <property type="entry name" value="Rev_trsase/Diguanyl_cyclase"/>
</dbReference>
<reference evidence="2" key="2">
    <citation type="submission" date="2022-01" db="EMBL/GenBank/DDBJ databases">
        <authorList>
            <person name="Yamashiro T."/>
            <person name="Shiraishi A."/>
            <person name="Satake H."/>
            <person name="Nakayama K."/>
        </authorList>
    </citation>
    <scope>NUCLEOTIDE SEQUENCE</scope>
</reference>
<dbReference type="SUPFAM" id="SSF56672">
    <property type="entry name" value="DNA/RNA polymerases"/>
    <property type="match status" value="1"/>
</dbReference>
<proteinExistence type="predicted"/>
<dbReference type="Pfam" id="PF00078">
    <property type="entry name" value="RVT_1"/>
    <property type="match status" value="1"/>
</dbReference>
<dbReference type="PANTHER" id="PTHR24559">
    <property type="entry name" value="TRANSPOSON TY3-I GAG-POL POLYPROTEIN"/>
    <property type="match status" value="1"/>
</dbReference>
<reference evidence="2" key="1">
    <citation type="journal article" date="2022" name="Int. J. Mol. Sci.">
        <title>Draft Genome of Tanacetum Coccineum: Genomic Comparison of Closely Related Tanacetum-Family Plants.</title>
        <authorList>
            <person name="Yamashiro T."/>
            <person name="Shiraishi A."/>
            <person name="Nakayama K."/>
            <person name="Satake H."/>
        </authorList>
    </citation>
    <scope>NUCLEOTIDE SEQUENCE</scope>
</reference>